<evidence type="ECO:0000256" key="12">
    <source>
        <dbReference type="SAM" id="SignalP"/>
    </source>
</evidence>
<dbReference type="SUPFAM" id="SSF52058">
    <property type="entry name" value="L domain-like"/>
    <property type="match status" value="1"/>
</dbReference>
<keyword evidence="6" id="KW-0677">Repeat</keyword>
<feature type="signal peptide" evidence="12">
    <location>
        <begin position="1"/>
        <end position="26"/>
    </location>
</feature>
<dbReference type="GO" id="GO:0016020">
    <property type="term" value="C:membrane"/>
    <property type="evidence" value="ECO:0007669"/>
    <property type="project" value="UniProtKB-SubCell"/>
</dbReference>
<feature type="domain" description="Protein kinase" evidence="13">
    <location>
        <begin position="323"/>
        <end position="607"/>
    </location>
</feature>
<proteinExistence type="predicted"/>
<keyword evidence="4 11" id="KW-0812">Transmembrane</keyword>
<keyword evidence="3" id="KW-0433">Leucine-rich repeat</keyword>
<evidence type="ECO:0000256" key="5">
    <source>
        <dbReference type="ARBA" id="ARBA00022729"/>
    </source>
</evidence>
<dbReference type="Pfam" id="PF13855">
    <property type="entry name" value="LRR_8"/>
    <property type="match status" value="1"/>
</dbReference>
<evidence type="ECO:0000256" key="3">
    <source>
        <dbReference type="ARBA" id="ARBA00022614"/>
    </source>
</evidence>
<name>A0AAE1YTB2_9LAMI</name>
<keyword evidence="8 11" id="KW-0472">Membrane</keyword>
<keyword evidence="5 12" id="KW-0732">Signal</keyword>
<evidence type="ECO:0000256" key="6">
    <source>
        <dbReference type="ARBA" id="ARBA00022737"/>
    </source>
</evidence>
<evidence type="ECO:0000259" key="13">
    <source>
        <dbReference type="PROSITE" id="PS50011"/>
    </source>
</evidence>
<dbReference type="PANTHER" id="PTHR48007:SF67">
    <property type="entry name" value="POLLEN RECEPTOR-LIKE KINASE 1"/>
    <property type="match status" value="1"/>
</dbReference>
<comment type="subcellular location">
    <subcellularLocation>
        <location evidence="1">Membrane</location>
        <topology evidence="1">Single-pass membrane protein</topology>
    </subcellularLocation>
</comment>
<reference evidence="14" key="2">
    <citation type="journal article" date="2024" name="Plant">
        <title>Genomic evolution and insights into agronomic trait innovations of Sesamum species.</title>
        <authorList>
            <person name="Miao H."/>
            <person name="Wang L."/>
            <person name="Qu L."/>
            <person name="Liu H."/>
            <person name="Sun Y."/>
            <person name="Le M."/>
            <person name="Wang Q."/>
            <person name="Wei S."/>
            <person name="Zheng Y."/>
            <person name="Lin W."/>
            <person name="Duan Y."/>
            <person name="Cao H."/>
            <person name="Xiong S."/>
            <person name="Wang X."/>
            <person name="Wei L."/>
            <person name="Li C."/>
            <person name="Ma Q."/>
            <person name="Ju M."/>
            <person name="Zhao R."/>
            <person name="Li G."/>
            <person name="Mu C."/>
            <person name="Tian Q."/>
            <person name="Mei H."/>
            <person name="Zhang T."/>
            <person name="Gao T."/>
            <person name="Zhang H."/>
        </authorList>
    </citation>
    <scope>NUCLEOTIDE SEQUENCE</scope>
    <source>
        <strain evidence="14">3651</strain>
    </source>
</reference>
<keyword evidence="14" id="KW-0418">Kinase</keyword>
<dbReference type="FunFam" id="3.80.10.10:FF:000041">
    <property type="entry name" value="LRR receptor-like serine/threonine-protein kinase ERECTA"/>
    <property type="match status" value="1"/>
</dbReference>
<dbReference type="GO" id="GO:0004672">
    <property type="term" value="F:protein kinase activity"/>
    <property type="evidence" value="ECO:0007669"/>
    <property type="project" value="InterPro"/>
</dbReference>
<keyword evidence="2" id="KW-0597">Phosphoprotein</keyword>
<evidence type="ECO:0000256" key="1">
    <source>
        <dbReference type="ARBA" id="ARBA00004167"/>
    </source>
</evidence>
<dbReference type="Proteomes" id="UP001293254">
    <property type="component" value="Unassembled WGS sequence"/>
</dbReference>
<feature type="chain" id="PRO_5041982376" evidence="12">
    <location>
        <begin position="27"/>
        <end position="633"/>
    </location>
</feature>
<evidence type="ECO:0000313" key="15">
    <source>
        <dbReference type="Proteomes" id="UP001293254"/>
    </source>
</evidence>
<dbReference type="PANTHER" id="PTHR48007">
    <property type="entry name" value="LEUCINE-RICH REPEAT RECEPTOR-LIKE PROTEIN KINASE PXC1"/>
    <property type="match status" value="1"/>
</dbReference>
<dbReference type="EMBL" id="JACGWO010000002">
    <property type="protein sequence ID" value="KAK4435668.1"/>
    <property type="molecule type" value="Genomic_DNA"/>
</dbReference>
<dbReference type="InterPro" id="IPR046959">
    <property type="entry name" value="PRK1-6/SRF4-like"/>
</dbReference>
<comment type="caution">
    <text evidence="14">The sequence shown here is derived from an EMBL/GenBank/DDBJ whole genome shotgun (WGS) entry which is preliminary data.</text>
</comment>
<evidence type="ECO:0000256" key="9">
    <source>
        <dbReference type="ARBA" id="ARBA00023170"/>
    </source>
</evidence>
<gene>
    <name evidence="14" type="ORF">Salat_0730300</name>
</gene>
<sequence length="633" mass="71177">MIMATSTQSAWLLMIICLLSACVVSASSDDTAYAKSLLKFKQSLINATVLHDWKEPVVDKLCSWNKPNWTGCLCLNGSFIGLRLESMGLAGKIDVDSLLDLPLFSLSVMHNNFSGPFPSDINKLGKLRSLYLANNGFSGEIPDAAFSGMKAIKKVVLGNNKLTGKIPVSLLELPRLVDLQLQDNQFGGRIPNFQQKSLRVNFSYNKLEGAIPAALSHLNASSFLGNTNLCGKPLDPCKPNKSVPKIAFVVAVVVGVVLAACIILHLLCRRRARPLQYEKSVDSFRMDGPAYKKSKKYKESEHGRKLYFVRNERERFELEELLAASAEVLGSGSFGSSYKAVVLSGEAYVVRRFRQMNNVGKQEFYEQMRRLGRLSHPNLLPLVAFYYRKEEKLLITQYVENGSLANKLHARRSPNEPVLDWPTRLRIIKGVARGLAYLYKELPTVTLPHGHLKSSNILLDTKYEPLLSDYGLVPVMNKDHAQQFMVAYKSPESTQKDRVTRKTDVWSLGILILELLTGRFPANYLKQGKGPSADLATWVNSVVKEEWTGEVFDKDMNSARHGEGQMLRLLKIGMCCCEWNVDMRWDLREAVERILELKERDDDDDYYSCASEVDVYSSRAMTDDDLSFSSLRS</sequence>
<evidence type="ECO:0000313" key="14">
    <source>
        <dbReference type="EMBL" id="KAK4435668.1"/>
    </source>
</evidence>
<protein>
    <submittedName>
        <fullName evidence="14">LRR receptor-like serine/threonine-protein kinase</fullName>
    </submittedName>
</protein>
<dbReference type="Pfam" id="PF00069">
    <property type="entry name" value="Pkinase"/>
    <property type="match status" value="1"/>
</dbReference>
<organism evidence="14 15">
    <name type="scientific">Sesamum alatum</name>
    <dbReference type="NCBI Taxonomy" id="300844"/>
    <lineage>
        <taxon>Eukaryota</taxon>
        <taxon>Viridiplantae</taxon>
        <taxon>Streptophyta</taxon>
        <taxon>Embryophyta</taxon>
        <taxon>Tracheophyta</taxon>
        <taxon>Spermatophyta</taxon>
        <taxon>Magnoliopsida</taxon>
        <taxon>eudicotyledons</taxon>
        <taxon>Gunneridae</taxon>
        <taxon>Pentapetalae</taxon>
        <taxon>asterids</taxon>
        <taxon>lamiids</taxon>
        <taxon>Lamiales</taxon>
        <taxon>Pedaliaceae</taxon>
        <taxon>Sesamum</taxon>
    </lineage>
</organism>
<evidence type="ECO:0000256" key="11">
    <source>
        <dbReference type="SAM" id="Phobius"/>
    </source>
</evidence>
<reference evidence="14" key="1">
    <citation type="submission" date="2020-06" db="EMBL/GenBank/DDBJ databases">
        <authorList>
            <person name="Li T."/>
            <person name="Hu X."/>
            <person name="Zhang T."/>
            <person name="Song X."/>
            <person name="Zhang H."/>
            <person name="Dai N."/>
            <person name="Sheng W."/>
            <person name="Hou X."/>
            <person name="Wei L."/>
        </authorList>
    </citation>
    <scope>NUCLEOTIDE SEQUENCE</scope>
    <source>
        <strain evidence="14">3651</strain>
        <tissue evidence="14">Leaf</tissue>
    </source>
</reference>
<evidence type="ECO:0000256" key="7">
    <source>
        <dbReference type="ARBA" id="ARBA00022989"/>
    </source>
</evidence>
<keyword evidence="7 11" id="KW-1133">Transmembrane helix</keyword>
<evidence type="ECO:0000256" key="2">
    <source>
        <dbReference type="ARBA" id="ARBA00022553"/>
    </source>
</evidence>
<keyword evidence="14" id="KW-0808">Transferase</keyword>
<feature type="transmembrane region" description="Helical" evidence="11">
    <location>
        <begin position="246"/>
        <end position="267"/>
    </location>
</feature>
<dbReference type="SUPFAM" id="SSF56112">
    <property type="entry name" value="Protein kinase-like (PK-like)"/>
    <property type="match status" value="1"/>
</dbReference>
<dbReference type="PROSITE" id="PS50011">
    <property type="entry name" value="PROTEIN_KINASE_DOM"/>
    <property type="match status" value="1"/>
</dbReference>
<dbReference type="Gene3D" id="1.10.510.10">
    <property type="entry name" value="Transferase(Phosphotransferase) domain 1"/>
    <property type="match status" value="1"/>
</dbReference>
<dbReference type="Gene3D" id="3.30.200.20">
    <property type="entry name" value="Phosphorylase Kinase, domain 1"/>
    <property type="match status" value="1"/>
</dbReference>
<keyword evidence="10" id="KW-0325">Glycoprotein</keyword>
<evidence type="ECO:0000256" key="8">
    <source>
        <dbReference type="ARBA" id="ARBA00023136"/>
    </source>
</evidence>
<accession>A0AAE1YTB2</accession>
<dbReference type="InterPro" id="IPR000719">
    <property type="entry name" value="Prot_kinase_dom"/>
</dbReference>
<dbReference type="FunFam" id="1.10.510.10:FF:000480">
    <property type="entry name" value="Pollen receptor-like kinase 1"/>
    <property type="match status" value="1"/>
</dbReference>
<evidence type="ECO:0000256" key="4">
    <source>
        <dbReference type="ARBA" id="ARBA00022692"/>
    </source>
</evidence>
<dbReference type="Gene3D" id="3.80.10.10">
    <property type="entry name" value="Ribonuclease Inhibitor"/>
    <property type="match status" value="2"/>
</dbReference>
<evidence type="ECO:0000256" key="10">
    <source>
        <dbReference type="ARBA" id="ARBA00023180"/>
    </source>
</evidence>
<dbReference type="InterPro" id="IPR032675">
    <property type="entry name" value="LRR_dom_sf"/>
</dbReference>
<keyword evidence="15" id="KW-1185">Reference proteome</keyword>
<dbReference type="InterPro" id="IPR001611">
    <property type="entry name" value="Leu-rich_rpt"/>
</dbReference>
<dbReference type="InterPro" id="IPR011009">
    <property type="entry name" value="Kinase-like_dom_sf"/>
</dbReference>
<dbReference type="GO" id="GO:0005524">
    <property type="term" value="F:ATP binding"/>
    <property type="evidence" value="ECO:0007669"/>
    <property type="project" value="InterPro"/>
</dbReference>
<dbReference type="AlphaFoldDB" id="A0AAE1YTB2"/>
<keyword evidence="9 14" id="KW-0675">Receptor</keyword>